<proteinExistence type="inferred from homology"/>
<evidence type="ECO:0000313" key="6">
    <source>
        <dbReference type="Proteomes" id="UP000306317"/>
    </source>
</evidence>
<sequence>MAVTGGGHTVSRRRWRLLAPALLLVGIAACRGDHDDRHTLTFWAMGRESEAVAQLMPAFEREHPDILVEVQQLPWKAAHQKLLTAIAGDTTPDVAQLGNTWLAELHALDALVPLQPYVERSRVVQPADYFPGIWATNRIDGRLVGIPWYVDTRLLFYRRDLLATAGFDAPPRDWAAWSRQLAALQAHAAPDHYAILLPTNEFEQLLSLGLQQDEPLLRDGGRYGNFESAGFKRALAFYVERFKRHEAPLLSNTEVPNPWAEVGRGVYAFYFSGPWNIGEFRQRLPASQQDAWATAPLPGPDGPGAGIASGSSLVIFRHSPRKAQAWLLIEYLSRPSVQRQFYQLLGDMPPRRSAWQGEALRDDPAVRAFREQLERVKPTPPVPEWERIVTEMQLVAARAAHGELTVDQAAAEIDRRADAILAKRRWMLDRAGSTR</sequence>
<dbReference type="InterPro" id="IPR050490">
    <property type="entry name" value="Bact_solute-bd_prot1"/>
</dbReference>
<keyword evidence="3" id="KW-0813">Transport</keyword>
<dbReference type="Gene3D" id="3.40.190.10">
    <property type="entry name" value="Periplasmic binding protein-like II"/>
    <property type="match status" value="2"/>
</dbReference>
<dbReference type="Proteomes" id="UP000306317">
    <property type="component" value="Unassembled WGS sequence"/>
</dbReference>
<comment type="similarity">
    <text evidence="2">Belongs to the bacterial solute-binding protein 1 family.</text>
</comment>
<reference evidence="5 6" key="1">
    <citation type="submission" date="2017-02" db="EMBL/GenBank/DDBJ databases">
        <title>Whole genome sequencing of Rhodanobacter lindaniclasticus DSM 17932.</title>
        <authorList>
            <person name="Kumar S."/>
            <person name="Patil P."/>
            <person name="Patil P.B."/>
        </authorList>
    </citation>
    <scope>NUCLEOTIDE SEQUENCE [LARGE SCALE GENOMIC DNA]</scope>
    <source>
        <strain evidence="5 6">DSM 17932</strain>
    </source>
</reference>
<evidence type="ECO:0000256" key="1">
    <source>
        <dbReference type="ARBA" id="ARBA00004418"/>
    </source>
</evidence>
<evidence type="ECO:0000256" key="4">
    <source>
        <dbReference type="ARBA" id="ARBA00022729"/>
    </source>
</evidence>
<comment type="subcellular location">
    <subcellularLocation>
        <location evidence="1">Periplasm</location>
    </subcellularLocation>
</comment>
<name>A0A4S3K9Z2_9GAMM</name>
<gene>
    <name evidence="5" type="ORF">B1991_16705</name>
</gene>
<dbReference type="GO" id="GO:0042597">
    <property type="term" value="C:periplasmic space"/>
    <property type="evidence" value="ECO:0007669"/>
    <property type="project" value="UniProtKB-SubCell"/>
</dbReference>
<evidence type="ECO:0000256" key="3">
    <source>
        <dbReference type="ARBA" id="ARBA00022448"/>
    </source>
</evidence>
<protein>
    <submittedName>
        <fullName evidence="5">ABC transporter substrate-binding protein</fullName>
    </submittedName>
</protein>
<evidence type="ECO:0000313" key="5">
    <source>
        <dbReference type="EMBL" id="THD05132.1"/>
    </source>
</evidence>
<dbReference type="PANTHER" id="PTHR43649">
    <property type="entry name" value="ARABINOSE-BINDING PROTEIN-RELATED"/>
    <property type="match status" value="1"/>
</dbReference>
<dbReference type="Pfam" id="PF01547">
    <property type="entry name" value="SBP_bac_1"/>
    <property type="match status" value="1"/>
</dbReference>
<keyword evidence="4" id="KW-0732">Signal</keyword>
<evidence type="ECO:0000256" key="2">
    <source>
        <dbReference type="ARBA" id="ARBA00008520"/>
    </source>
</evidence>
<dbReference type="AlphaFoldDB" id="A0A4S3K9Z2"/>
<dbReference type="EMBL" id="MWIO01000066">
    <property type="protein sequence ID" value="THD05132.1"/>
    <property type="molecule type" value="Genomic_DNA"/>
</dbReference>
<dbReference type="InterPro" id="IPR006059">
    <property type="entry name" value="SBP"/>
</dbReference>
<dbReference type="PANTHER" id="PTHR43649:SF34">
    <property type="entry name" value="ABC TRANSPORTER PERIPLASMIC-BINDING PROTEIN YCJN-RELATED"/>
    <property type="match status" value="1"/>
</dbReference>
<dbReference type="CDD" id="cd14747">
    <property type="entry name" value="PBP2_MalE"/>
    <property type="match status" value="1"/>
</dbReference>
<accession>A0A4S3K9Z2</accession>
<keyword evidence="6" id="KW-1185">Reference proteome</keyword>
<dbReference type="SUPFAM" id="SSF53850">
    <property type="entry name" value="Periplasmic binding protein-like II"/>
    <property type="match status" value="1"/>
</dbReference>
<organism evidence="5 6">
    <name type="scientific">Rhodanobacter lindaniclasticus</name>
    <dbReference type="NCBI Taxonomy" id="75310"/>
    <lineage>
        <taxon>Bacteria</taxon>
        <taxon>Pseudomonadati</taxon>
        <taxon>Pseudomonadota</taxon>
        <taxon>Gammaproteobacteria</taxon>
        <taxon>Lysobacterales</taxon>
        <taxon>Rhodanobacteraceae</taxon>
        <taxon>Rhodanobacter</taxon>
    </lineage>
</organism>
<comment type="caution">
    <text evidence="5">The sequence shown here is derived from an EMBL/GenBank/DDBJ whole genome shotgun (WGS) entry which is preliminary data.</text>
</comment>